<evidence type="ECO:0000313" key="1">
    <source>
        <dbReference type="EMBL" id="NIJ17787.1"/>
    </source>
</evidence>
<dbReference type="Proteomes" id="UP000576821">
    <property type="component" value="Unassembled WGS sequence"/>
</dbReference>
<reference evidence="1 2" key="1">
    <citation type="submission" date="2020-03" db="EMBL/GenBank/DDBJ databases">
        <title>Genomic Encyclopedia of Type Strains, Phase IV (KMG-IV): sequencing the most valuable type-strain genomes for metagenomic binning, comparative biology and taxonomic classification.</title>
        <authorList>
            <person name="Goeker M."/>
        </authorList>
    </citation>
    <scope>NUCLEOTIDE SEQUENCE [LARGE SCALE GENOMIC DNA]</scope>
    <source>
        <strain evidence="1 2">DSM 21299</strain>
    </source>
</reference>
<accession>A0A846M696</accession>
<dbReference type="Gene3D" id="3.40.50.720">
    <property type="entry name" value="NAD(P)-binding Rossmann-like Domain"/>
    <property type="match status" value="1"/>
</dbReference>
<sequence length="89" mass="9387">MMTKITGKVAIVTGAGQGVGRGIALALASGGARAMLAGRTKAKLDGVRAEIMAAGGVPAYEAARWRSDHQPCFIDRHQLGHQQDRSLFR</sequence>
<gene>
    <name evidence="1" type="ORF">FHS54_002787</name>
</gene>
<name>A0A846M696_9SPHN</name>
<dbReference type="InterPro" id="IPR002347">
    <property type="entry name" value="SDR_fam"/>
</dbReference>
<dbReference type="AlphaFoldDB" id="A0A846M696"/>
<dbReference type="Pfam" id="PF00106">
    <property type="entry name" value="adh_short"/>
    <property type="match status" value="1"/>
</dbReference>
<evidence type="ECO:0000313" key="2">
    <source>
        <dbReference type="Proteomes" id="UP000576821"/>
    </source>
</evidence>
<protein>
    <submittedName>
        <fullName evidence="1">NAD(P)-dependent dehydrogenase (Short-subunit alcohol dehydrogenase family)</fullName>
    </submittedName>
</protein>
<keyword evidence="2" id="KW-1185">Reference proteome</keyword>
<organism evidence="1 2">
    <name type="scientific">Sphingobium vermicomposti</name>
    <dbReference type="NCBI Taxonomy" id="529005"/>
    <lineage>
        <taxon>Bacteria</taxon>
        <taxon>Pseudomonadati</taxon>
        <taxon>Pseudomonadota</taxon>
        <taxon>Alphaproteobacteria</taxon>
        <taxon>Sphingomonadales</taxon>
        <taxon>Sphingomonadaceae</taxon>
        <taxon>Sphingobium</taxon>
    </lineage>
</organism>
<dbReference type="EMBL" id="JAASQR010000004">
    <property type="protein sequence ID" value="NIJ17787.1"/>
    <property type="molecule type" value="Genomic_DNA"/>
</dbReference>
<dbReference type="RefSeq" id="WP_243855772.1">
    <property type="nucleotide sequence ID" value="NZ_JAASQR010000004.1"/>
</dbReference>
<comment type="caution">
    <text evidence="1">The sequence shown here is derived from an EMBL/GenBank/DDBJ whole genome shotgun (WGS) entry which is preliminary data.</text>
</comment>
<proteinExistence type="predicted"/>
<dbReference type="InterPro" id="IPR036291">
    <property type="entry name" value="NAD(P)-bd_dom_sf"/>
</dbReference>
<dbReference type="SUPFAM" id="SSF51735">
    <property type="entry name" value="NAD(P)-binding Rossmann-fold domains"/>
    <property type="match status" value="1"/>
</dbReference>